<dbReference type="PROSITE" id="PS50297">
    <property type="entry name" value="ANK_REP_REGION"/>
    <property type="match status" value="2"/>
</dbReference>
<dbReference type="EMBL" id="CAUYUE010000003">
    <property type="protein sequence ID" value="CAK0754809.1"/>
    <property type="molecule type" value="Genomic_DNA"/>
</dbReference>
<dbReference type="SMART" id="SM00248">
    <property type="entry name" value="ANK"/>
    <property type="match status" value="2"/>
</dbReference>
<evidence type="ECO:0000256" key="3">
    <source>
        <dbReference type="PROSITE-ProRule" id="PRU00023"/>
    </source>
</evidence>
<dbReference type="Proteomes" id="UP001314263">
    <property type="component" value="Unassembled WGS sequence"/>
</dbReference>
<dbReference type="PANTHER" id="PTHR24171">
    <property type="entry name" value="ANKYRIN REPEAT DOMAIN-CONTAINING PROTEIN 39-RELATED"/>
    <property type="match status" value="1"/>
</dbReference>
<gene>
    <name evidence="4" type="ORF">CVIRNUC_002326</name>
</gene>
<organism evidence="4 5">
    <name type="scientific">Coccomyxa viridis</name>
    <dbReference type="NCBI Taxonomy" id="1274662"/>
    <lineage>
        <taxon>Eukaryota</taxon>
        <taxon>Viridiplantae</taxon>
        <taxon>Chlorophyta</taxon>
        <taxon>core chlorophytes</taxon>
        <taxon>Trebouxiophyceae</taxon>
        <taxon>Trebouxiophyceae incertae sedis</taxon>
        <taxon>Coccomyxaceae</taxon>
        <taxon>Coccomyxa</taxon>
    </lineage>
</organism>
<protein>
    <recommendedName>
        <fullName evidence="6">Ankyrin repeat domain-containing protein</fullName>
    </recommendedName>
</protein>
<evidence type="ECO:0000256" key="1">
    <source>
        <dbReference type="ARBA" id="ARBA00022737"/>
    </source>
</evidence>
<comment type="caution">
    <text evidence="4">The sequence shown here is derived from an EMBL/GenBank/DDBJ whole genome shotgun (WGS) entry which is preliminary data.</text>
</comment>
<evidence type="ECO:0000313" key="4">
    <source>
        <dbReference type="EMBL" id="CAK0754809.1"/>
    </source>
</evidence>
<evidence type="ECO:0000256" key="2">
    <source>
        <dbReference type="ARBA" id="ARBA00023043"/>
    </source>
</evidence>
<dbReference type="Gene3D" id="1.25.40.20">
    <property type="entry name" value="Ankyrin repeat-containing domain"/>
    <property type="match status" value="1"/>
</dbReference>
<dbReference type="Pfam" id="PF13857">
    <property type="entry name" value="Ank_5"/>
    <property type="match status" value="1"/>
</dbReference>
<keyword evidence="5" id="KW-1185">Reference proteome</keyword>
<keyword evidence="1" id="KW-0677">Repeat</keyword>
<dbReference type="Pfam" id="PF00023">
    <property type="entry name" value="Ank"/>
    <property type="match status" value="1"/>
</dbReference>
<dbReference type="PANTHER" id="PTHR24171:SF9">
    <property type="entry name" value="ANKYRIN REPEAT DOMAIN-CONTAINING PROTEIN 39"/>
    <property type="match status" value="1"/>
</dbReference>
<feature type="repeat" description="ANK" evidence="3">
    <location>
        <begin position="27"/>
        <end position="59"/>
    </location>
</feature>
<feature type="repeat" description="ANK" evidence="3">
    <location>
        <begin position="61"/>
        <end position="93"/>
    </location>
</feature>
<reference evidence="4 5" key="1">
    <citation type="submission" date="2023-10" db="EMBL/GenBank/DDBJ databases">
        <authorList>
            <person name="Maclean D."/>
            <person name="Macfadyen A."/>
        </authorList>
    </citation>
    <scope>NUCLEOTIDE SEQUENCE [LARGE SCALE GENOMIC DNA]</scope>
</reference>
<keyword evidence="2 3" id="KW-0040">ANK repeat</keyword>
<proteinExistence type="predicted"/>
<dbReference type="InterPro" id="IPR002110">
    <property type="entry name" value="Ankyrin_rpt"/>
</dbReference>
<sequence length="122" mass="12574">MNDLKRLAKLLAKSPGSIDDDGIAGQSGYTPLHYAARAGHRDAVIMLLNAGADVNMATRAGRATPLHRAAYMGHTVVADVLLERGADASLQDADGHTALDKALSQLDGAPSAAVGSGFLLKI</sequence>
<dbReference type="AlphaFoldDB" id="A0AAV1HWK0"/>
<dbReference type="PROSITE" id="PS50088">
    <property type="entry name" value="ANK_REPEAT"/>
    <property type="match status" value="2"/>
</dbReference>
<evidence type="ECO:0000313" key="5">
    <source>
        <dbReference type="Proteomes" id="UP001314263"/>
    </source>
</evidence>
<dbReference type="InterPro" id="IPR036770">
    <property type="entry name" value="Ankyrin_rpt-contain_sf"/>
</dbReference>
<dbReference type="PRINTS" id="PR01415">
    <property type="entry name" value="ANKYRIN"/>
</dbReference>
<evidence type="ECO:0008006" key="6">
    <source>
        <dbReference type="Google" id="ProtNLM"/>
    </source>
</evidence>
<accession>A0AAV1HWK0</accession>
<dbReference type="SUPFAM" id="SSF48403">
    <property type="entry name" value="Ankyrin repeat"/>
    <property type="match status" value="1"/>
</dbReference>
<name>A0AAV1HWK0_9CHLO</name>